<name>A0AAD8BZP8_BIOPF</name>
<feature type="compositionally biased region" description="Polar residues" evidence="3">
    <location>
        <begin position="213"/>
        <end position="228"/>
    </location>
</feature>
<feature type="compositionally biased region" description="Basic and acidic residues" evidence="3">
    <location>
        <begin position="66"/>
        <end position="78"/>
    </location>
</feature>
<feature type="compositionally biased region" description="Basic and acidic residues" evidence="3">
    <location>
        <begin position="363"/>
        <end position="380"/>
    </location>
</feature>
<feature type="compositionally biased region" description="Polar residues" evidence="3">
    <location>
        <begin position="555"/>
        <end position="566"/>
    </location>
</feature>
<dbReference type="SUPFAM" id="SSF50044">
    <property type="entry name" value="SH3-domain"/>
    <property type="match status" value="1"/>
</dbReference>
<feature type="region of interest" description="Disordered" evidence="3">
    <location>
        <begin position="361"/>
        <end position="399"/>
    </location>
</feature>
<dbReference type="CDD" id="cd00174">
    <property type="entry name" value="SH3"/>
    <property type="match status" value="1"/>
</dbReference>
<dbReference type="Gene3D" id="2.30.30.40">
    <property type="entry name" value="SH3 Domains"/>
    <property type="match status" value="1"/>
</dbReference>
<evidence type="ECO:0000313" key="5">
    <source>
        <dbReference type="EMBL" id="KAK0062805.1"/>
    </source>
</evidence>
<comment type="caution">
    <text evidence="5">The sequence shown here is derived from an EMBL/GenBank/DDBJ whole genome shotgun (WGS) entry which is preliminary data.</text>
</comment>
<feature type="compositionally biased region" description="Polar residues" evidence="3">
    <location>
        <begin position="381"/>
        <end position="390"/>
    </location>
</feature>
<keyword evidence="6" id="KW-1185">Reference proteome</keyword>
<sequence length="802" mass="89924">MSKVSSSENIVNDKEKNMQVKAVKQIFEKGKCNDGSEAPASERRRVRMSANIELLQKKLAPNEENEQAKSSKSNDSKQLKLQNARSKCTWTPGVMPGIARKRSRSRFPAATKKTVATGQSVKKERPYRQWLGVSPFVTYDSKYIISSKPSRHSLEMNAVDSSHTCRKTKGNANRPNKAVCDHCNSPERLVDTMPSTQRTCVCAHQVQAEQIPGTKTGQDVEATSQSQVNKHKSSDEDGIVSTSLSDEDCKSVSKSYTISELTRLLEKDSRKNSQQSMNGEVFNQHSSMDLDSPNGTSLPTQNENVIGSPQDHGIIKTSKAETEVSQTKNSEAKLINTKSYIIASSLENVSTKNLENDIDLETSSEKDSQLHDLQESRNETQQENTSSSDAVTLAETPSFKRGDSSTVVNIVQSDDQSDIIFSNVRSSNEEKKPSLLETVEAGKEKKHSVENTSNMDTSEILWSDLSWQEFTDDESLESESCFKFNVAARVKERNHPGYKRMTWRSRMEKSSSLKSNLYPRFEDGYCWADFNTKKREINRVIKKKSVQEAPFVKQNKITAHHSTTESSHIKGLSTPEIKRKPSSLSPGVSGAPSSKRPMLRTAARASQRSRQESPCTKYADTTPYPKWTPVCTPKDGRLEYMNKVSGKKLDTVALSICNDIERGQPGYLMTMSAIQGPPNEFHKADKYNSETVEKSENHTDHVHLPKHNKYKSVGARQLLQKINWTSKHDQKQGYKLVQAVMDFRGTLPGQLSFRKGQIIRQRCETETQASDLCYGSYSVGRLKKKRKGLFPAYCVAEYTSPS</sequence>
<reference evidence="5" key="2">
    <citation type="submission" date="2023-04" db="EMBL/GenBank/DDBJ databases">
        <authorList>
            <person name="Bu L."/>
            <person name="Lu L."/>
            <person name="Laidemitt M.R."/>
            <person name="Zhang S.M."/>
            <person name="Mutuku M."/>
            <person name="Mkoji G."/>
            <person name="Steinauer M."/>
            <person name="Loker E.S."/>
        </authorList>
    </citation>
    <scope>NUCLEOTIDE SEQUENCE</scope>
    <source>
        <strain evidence="5">KasaAsao</strain>
        <tissue evidence="5">Whole Snail</tissue>
    </source>
</reference>
<evidence type="ECO:0000256" key="1">
    <source>
        <dbReference type="ARBA" id="ARBA00022443"/>
    </source>
</evidence>
<proteinExistence type="predicted"/>
<dbReference type="SMART" id="SM00326">
    <property type="entry name" value="SH3"/>
    <property type="match status" value="1"/>
</dbReference>
<evidence type="ECO:0000256" key="3">
    <source>
        <dbReference type="SAM" id="MobiDB-lite"/>
    </source>
</evidence>
<gene>
    <name evidence="5" type="ORF">Bpfe_007525</name>
</gene>
<feature type="region of interest" description="Disordered" evidence="3">
    <location>
        <begin position="26"/>
        <end position="85"/>
    </location>
</feature>
<dbReference type="InterPro" id="IPR001452">
    <property type="entry name" value="SH3_domain"/>
</dbReference>
<dbReference type="AlphaFoldDB" id="A0AAD8BZP8"/>
<evidence type="ECO:0000256" key="2">
    <source>
        <dbReference type="PROSITE-ProRule" id="PRU00192"/>
    </source>
</evidence>
<reference evidence="5" key="1">
    <citation type="journal article" date="2023" name="PLoS Negl. Trop. Dis.">
        <title>A genome sequence for Biomphalaria pfeifferi, the major vector snail for the human-infecting parasite Schistosoma mansoni.</title>
        <authorList>
            <person name="Bu L."/>
            <person name="Lu L."/>
            <person name="Laidemitt M.R."/>
            <person name="Zhang S.M."/>
            <person name="Mutuku M."/>
            <person name="Mkoji G."/>
            <person name="Steinauer M."/>
            <person name="Loker E.S."/>
        </authorList>
    </citation>
    <scope>NUCLEOTIDE SEQUENCE</scope>
    <source>
        <strain evidence="5">KasaAsao</strain>
    </source>
</reference>
<dbReference type="Proteomes" id="UP001233172">
    <property type="component" value="Unassembled WGS sequence"/>
</dbReference>
<dbReference type="EMBL" id="JASAOG010000023">
    <property type="protein sequence ID" value="KAK0062805.1"/>
    <property type="molecule type" value="Genomic_DNA"/>
</dbReference>
<evidence type="ECO:0000259" key="4">
    <source>
        <dbReference type="PROSITE" id="PS50002"/>
    </source>
</evidence>
<keyword evidence="1 2" id="KW-0728">SH3 domain</keyword>
<organism evidence="5 6">
    <name type="scientific">Biomphalaria pfeifferi</name>
    <name type="common">Bloodfluke planorb</name>
    <name type="synonym">Freshwater snail</name>
    <dbReference type="NCBI Taxonomy" id="112525"/>
    <lineage>
        <taxon>Eukaryota</taxon>
        <taxon>Metazoa</taxon>
        <taxon>Spiralia</taxon>
        <taxon>Lophotrochozoa</taxon>
        <taxon>Mollusca</taxon>
        <taxon>Gastropoda</taxon>
        <taxon>Heterobranchia</taxon>
        <taxon>Euthyneura</taxon>
        <taxon>Panpulmonata</taxon>
        <taxon>Hygrophila</taxon>
        <taxon>Lymnaeoidea</taxon>
        <taxon>Planorbidae</taxon>
        <taxon>Biomphalaria</taxon>
    </lineage>
</organism>
<accession>A0AAD8BZP8</accession>
<feature type="region of interest" description="Disordered" evidence="3">
    <location>
        <begin position="213"/>
        <end position="245"/>
    </location>
</feature>
<protein>
    <recommendedName>
        <fullName evidence="4">SH3 domain-containing protein</fullName>
    </recommendedName>
</protein>
<evidence type="ECO:0000313" key="6">
    <source>
        <dbReference type="Proteomes" id="UP001233172"/>
    </source>
</evidence>
<dbReference type="PROSITE" id="PS50002">
    <property type="entry name" value="SH3"/>
    <property type="match status" value="1"/>
</dbReference>
<dbReference type="InterPro" id="IPR036028">
    <property type="entry name" value="SH3-like_dom_sf"/>
</dbReference>
<feature type="domain" description="SH3" evidence="4">
    <location>
        <begin position="732"/>
        <end position="800"/>
    </location>
</feature>
<feature type="region of interest" description="Disordered" evidence="3">
    <location>
        <begin position="552"/>
        <end position="620"/>
    </location>
</feature>